<feature type="transmembrane region" description="Helical" evidence="1">
    <location>
        <begin position="31"/>
        <end position="52"/>
    </location>
</feature>
<dbReference type="RefSeq" id="WP_073537181.1">
    <property type="nucleotide sequence ID" value="NZ_CP018335.1"/>
</dbReference>
<dbReference type="Pfam" id="PF04657">
    <property type="entry name" value="DMT_YdcZ"/>
    <property type="match status" value="1"/>
</dbReference>
<feature type="transmembrane region" description="Helical" evidence="1">
    <location>
        <begin position="88"/>
        <end position="111"/>
    </location>
</feature>
<organism evidence="2 3">
    <name type="scientific">Clostridium kluyveri</name>
    <dbReference type="NCBI Taxonomy" id="1534"/>
    <lineage>
        <taxon>Bacteria</taxon>
        <taxon>Bacillati</taxon>
        <taxon>Bacillota</taxon>
        <taxon>Clostridia</taxon>
        <taxon>Eubacteriales</taxon>
        <taxon>Clostridiaceae</taxon>
        <taxon>Clostridium</taxon>
    </lineage>
</organism>
<feature type="transmembrane region" description="Helical" evidence="1">
    <location>
        <begin position="123"/>
        <end position="141"/>
    </location>
</feature>
<dbReference type="PANTHER" id="PTHR34821">
    <property type="entry name" value="INNER MEMBRANE PROTEIN YDCZ"/>
    <property type="match status" value="1"/>
</dbReference>
<keyword evidence="1" id="KW-1133">Transmembrane helix</keyword>
<dbReference type="AlphaFoldDB" id="A0A1L5F370"/>
<keyword evidence="1" id="KW-0812">Transmembrane</keyword>
<protein>
    <recommendedName>
        <fullName evidence="4">EamA-like transporter family protein</fullName>
    </recommendedName>
</protein>
<evidence type="ECO:0008006" key="4">
    <source>
        <dbReference type="Google" id="ProtNLM"/>
    </source>
</evidence>
<dbReference type="EMBL" id="CP018335">
    <property type="protein sequence ID" value="APM37468.1"/>
    <property type="molecule type" value="Genomic_DNA"/>
</dbReference>
<evidence type="ECO:0000256" key="1">
    <source>
        <dbReference type="SAM" id="Phobius"/>
    </source>
</evidence>
<evidence type="ECO:0000313" key="2">
    <source>
        <dbReference type="EMBL" id="APM37468.1"/>
    </source>
</evidence>
<feature type="transmembrane region" description="Helical" evidence="1">
    <location>
        <begin position="64"/>
        <end position="82"/>
    </location>
</feature>
<evidence type="ECO:0000313" key="3">
    <source>
        <dbReference type="Proteomes" id="UP000184604"/>
    </source>
</evidence>
<dbReference type="PANTHER" id="PTHR34821:SF3">
    <property type="entry name" value="MEMBRANE PROTEIN"/>
    <property type="match status" value="1"/>
</dbReference>
<dbReference type="Proteomes" id="UP000184604">
    <property type="component" value="Chromosome"/>
</dbReference>
<keyword evidence="1" id="KW-0472">Membrane</keyword>
<sequence>MLGILYAIVSGVSMSLQGVFNTRLSEKIGLWLTNAIVQGIGFIITLIIVFMIKDKNLSNLSCCRKLYFLGGALGVIIIFTVMQGIKLLGVTHCIAIILTAQLIAAAVIDFFGLFDSPKINFSLNKIIGIAVMIIGIVILKWKG</sequence>
<reference evidence="2 3" key="1">
    <citation type="submission" date="2016-12" db="EMBL/GenBank/DDBJ databases">
        <title>Complete genome sequence of Clostridium kluyveri JZZ isolated from the pit mud of a Chinese flavor liquor-making factory.</title>
        <authorList>
            <person name="Wang Y."/>
        </authorList>
    </citation>
    <scope>NUCLEOTIDE SEQUENCE [LARGE SCALE GENOMIC DNA]</scope>
    <source>
        <strain evidence="2 3">JZZ</strain>
    </source>
</reference>
<gene>
    <name evidence="2" type="ORF">BS101_01190</name>
</gene>
<dbReference type="GO" id="GO:0005886">
    <property type="term" value="C:plasma membrane"/>
    <property type="evidence" value="ECO:0007669"/>
    <property type="project" value="TreeGrafter"/>
</dbReference>
<dbReference type="OrthoDB" id="9789346at2"/>
<accession>A0A1L5F370</accession>
<proteinExistence type="predicted"/>
<dbReference type="InterPro" id="IPR006750">
    <property type="entry name" value="YdcZ"/>
</dbReference>
<name>A0A1L5F370_CLOKL</name>